<dbReference type="SUPFAM" id="SSF54791">
    <property type="entry name" value="Eukaryotic type KH-domain (KH-domain type I)"/>
    <property type="match status" value="2"/>
</dbReference>
<proteinExistence type="predicted"/>
<evidence type="ECO:0000313" key="5">
    <source>
        <dbReference type="Proteomes" id="UP000541610"/>
    </source>
</evidence>
<comment type="caution">
    <text evidence="4">The sequence shown here is derived from an EMBL/GenBank/DDBJ whole genome shotgun (WGS) entry which is preliminary data.</text>
</comment>
<feature type="domain" description="K Homology" evidence="3">
    <location>
        <begin position="206"/>
        <end position="289"/>
    </location>
</feature>
<reference evidence="4 5" key="1">
    <citation type="submission" date="2020-04" db="EMBL/GenBank/DDBJ databases">
        <title>Perkinsus olseni comparative genomics.</title>
        <authorList>
            <person name="Bogema D.R."/>
        </authorList>
    </citation>
    <scope>NUCLEOTIDE SEQUENCE [LARGE SCALE GENOMIC DNA]</scope>
    <source>
        <strain evidence="4">00978-12</strain>
    </source>
</reference>
<feature type="compositionally biased region" description="Polar residues" evidence="2">
    <location>
        <begin position="421"/>
        <end position="431"/>
    </location>
</feature>
<evidence type="ECO:0000259" key="3">
    <source>
        <dbReference type="SMART" id="SM00322"/>
    </source>
</evidence>
<organism evidence="4 5">
    <name type="scientific">Perkinsus olseni</name>
    <name type="common">Perkinsus atlanticus</name>
    <dbReference type="NCBI Taxonomy" id="32597"/>
    <lineage>
        <taxon>Eukaryota</taxon>
        <taxon>Sar</taxon>
        <taxon>Alveolata</taxon>
        <taxon>Perkinsozoa</taxon>
        <taxon>Perkinsea</taxon>
        <taxon>Perkinsida</taxon>
        <taxon>Perkinsidae</taxon>
        <taxon>Perkinsus</taxon>
    </lineage>
</organism>
<accession>A0A7J6PCB3</accession>
<dbReference type="Proteomes" id="UP000541610">
    <property type="component" value="Unassembled WGS sequence"/>
</dbReference>
<feature type="region of interest" description="Disordered" evidence="2">
    <location>
        <begin position="400"/>
        <end position="431"/>
    </location>
</feature>
<dbReference type="AlphaFoldDB" id="A0A7J6PCB3"/>
<dbReference type="CDD" id="cd00105">
    <property type="entry name" value="KH-I"/>
    <property type="match status" value="1"/>
</dbReference>
<dbReference type="GO" id="GO:0003723">
    <property type="term" value="F:RNA binding"/>
    <property type="evidence" value="ECO:0007669"/>
    <property type="project" value="UniProtKB-UniRule"/>
</dbReference>
<dbReference type="InterPro" id="IPR004087">
    <property type="entry name" value="KH_dom"/>
</dbReference>
<dbReference type="OrthoDB" id="5204190at2759"/>
<sequence length="431" mass="47372">MPSFESPRHYSSPWQCSQGQRKRSRVDGVSDLTNAPKRQRASSITAAAAAALAAAKGLVQAPCKPRLDRYGNPRGLGALAQEQIIAEMGDAAGESSLALRYDADSRLLLVESFEEPHRPTSIIRQVVCHEDLIGMVIGCGGATIKRLESSTSCKIESRDIDGQPGFMTLSVIGDTQPAVDKCASLIEDIITSGRLTLKDSAVENTYSKEISLVVPGFVQAALLGPKGCVLRTIEQDSSTRIKLEKDCIADGIFDDQIIEEQYYGRLMTIKGADHVSLGLAFEYVAQVIVGKYPVHFAMQRFISRFKTDVYQGLSVEDSLPYRRLPLEWLDHCLQCSDALEKEKDKLKRSEIVKYICEVREKYFITADLLKWGRINRKAIHSLAGHMTEALREACRKREAAASSAPSKEAREIAVNDEAQLTDGTSSSTASP</sequence>
<feature type="region of interest" description="Disordered" evidence="2">
    <location>
        <begin position="1"/>
        <end position="40"/>
    </location>
</feature>
<dbReference type="PROSITE" id="PS50084">
    <property type="entry name" value="KH_TYPE_1"/>
    <property type="match status" value="2"/>
</dbReference>
<protein>
    <recommendedName>
        <fullName evidence="3">K Homology domain-containing protein</fullName>
    </recommendedName>
</protein>
<feature type="domain" description="K Homology" evidence="3">
    <location>
        <begin position="120"/>
        <end position="191"/>
    </location>
</feature>
<dbReference type="SMART" id="SM00322">
    <property type="entry name" value="KH"/>
    <property type="match status" value="2"/>
</dbReference>
<dbReference type="Pfam" id="PF00013">
    <property type="entry name" value="KH_1"/>
    <property type="match status" value="1"/>
</dbReference>
<dbReference type="EMBL" id="JABANP010000040">
    <property type="protein sequence ID" value="KAF4693818.1"/>
    <property type="molecule type" value="Genomic_DNA"/>
</dbReference>
<dbReference type="InterPro" id="IPR036612">
    <property type="entry name" value="KH_dom_type_1_sf"/>
</dbReference>
<evidence type="ECO:0000313" key="4">
    <source>
        <dbReference type="EMBL" id="KAF4693818.1"/>
    </source>
</evidence>
<evidence type="ECO:0000256" key="1">
    <source>
        <dbReference type="PROSITE-ProRule" id="PRU00117"/>
    </source>
</evidence>
<name>A0A7J6PCB3_PEROL</name>
<dbReference type="Gene3D" id="3.30.310.210">
    <property type="match status" value="1"/>
</dbReference>
<dbReference type="InterPro" id="IPR004088">
    <property type="entry name" value="KH_dom_type_1"/>
</dbReference>
<gene>
    <name evidence="4" type="ORF">FOZ60_009955</name>
</gene>
<keyword evidence="1" id="KW-0694">RNA-binding</keyword>
<evidence type="ECO:0000256" key="2">
    <source>
        <dbReference type="SAM" id="MobiDB-lite"/>
    </source>
</evidence>